<dbReference type="STRING" id="1838280.A6M21_07695"/>
<protein>
    <submittedName>
        <fullName evidence="1">Uncharacterized protein</fullName>
    </submittedName>
</protein>
<proteinExistence type="predicted"/>
<keyword evidence="2" id="KW-1185">Reference proteome</keyword>
<evidence type="ECO:0000313" key="2">
    <source>
        <dbReference type="Proteomes" id="UP000078532"/>
    </source>
</evidence>
<reference evidence="1 2" key="1">
    <citation type="submission" date="2016-04" db="EMBL/GenBank/DDBJ databases">
        <authorList>
            <person name="Evans L.H."/>
            <person name="Alamgir A."/>
            <person name="Owens N."/>
            <person name="Weber N.D."/>
            <person name="Virtaneva K."/>
            <person name="Barbian K."/>
            <person name="Babar A."/>
            <person name="Rosenke K."/>
        </authorList>
    </citation>
    <scope>NUCLEOTIDE SEQUENCE [LARGE SCALE GENOMIC DNA]</scope>
    <source>
        <strain evidence="1 2">LMa1</strain>
    </source>
</reference>
<name>A0A1B7LG43_9FIRM</name>
<dbReference type="Proteomes" id="UP000078532">
    <property type="component" value="Unassembled WGS sequence"/>
</dbReference>
<evidence type="ECO:0000313" key="1">
    <source>
        <dbReference type="EMBL" id="OAT83711.1"/>
    </source>
</evidence>
<dbReference type="AlphaFoldDB" id="A0A1B7LG43"/>
<sequence length="72" mass="8549">MDLNDCTQCRWQQYCYNNPETWDLTPEVYEEFMRKKNQCDAELLSSCFLPVENELEASANEEITEIIKKYSG</sequence>
<organism evidence="1 2">
    <name type="scientific">Desulfotomaculum copahuensis</name>
    <dbReference type="NCBI Taxonomy" id="1838280"/>
    <lineage>
        <taxon>Bacteria</taxon>
        <taxon>Bacillati</taxon>
        <taxon>Bacillota</taxon>
        <taxon>Clostridia</taxon>
        <taxon>Eubacteriales</taxon>
        <taxon>Desulfotomaculaceae</taxon>
        <taxon>Desulfotomaculum</taxon>
    </lineage>
</organism>
<comment type="caution">
    <text evidence="1">The sequence shown here is derived from an EMBL/GenBank/DDBJ whole genome shotgun (WGS) entry which is preliminary data.</text>
</comment>
<dbReference type="EMBL" id="LYVF01000099">
    <property type="protein sequence ID" value="OAT83711.1"/>
    <property type="molecule type" value="Genomic_DNA"/>
</dbReference>
<accession>A0A1B7LG43</accession>
<gene>
    <name evidence="1" type="ORF">A6M21_07695</name>
</gene>
<dbReference type="RefSeq" id="WP_066667394.1">
    <property type="nucleotide sequence ID" value="NZ_LYVF01000099.1"/>
</dbReference>